<evidence type="ECO:0000313" key="8">
    <source>
        <dbReference type="EMBL" id="QES33017.1"/>
    </source>
</evidence>
<gene>
    <name evidence="8" type="ORF">DEJ48_06045</name>
</gene>
<keyword evidence="5" id="KW-0812">Transmembrane</keyword>
<evidence type="ECO:0000256" key="3">
    <source>
        <dbReference type="ARBA" id="ARBA00022801"/>
    </source>
</evidence>
<evidence type="ECO:0000256" key="1">
    <source>
        <dbReference type="ARBA" id="ARBA00010088"/>
    </source>
</evidence>
<dbReference type="Gene3D" id="3.40.50.1820">
    <property type="entry name" value="alpha/beta hydrolase"/>
    <property type="match status" value="1"/>
</dbReference>
<dbReference type="InterPro" id="IPR013595">
    <property type="entry name" value="Pept_S33_TAP-like_C"/>
</dbReference>
<dbReference type="AlphaFoldDB" id="A0A5P2BS96"/>
<keyword evidence="3 8" id="KW-0378">Hydrolase</keyword>
<dbReference type="EMBL" id="CP029192">
    <property type="protein sequence ID" value="QES33017.1"/>
    <property type="molecule type" value="Genomic_DNA"/>
</dbReference>
<dbReference type="Pfam" id="PF08386">
    <property type="entry name" value="Abhydrolase_4"/>
    <property type="match status" value="1"/>
</dbReference>
<dbReference type="InterPro" id="IPR000073">
    <property type="entry name" value="AB_hydrolase_1"/>
</dbReference>
<evidence type="ECO:0000259" key="7">
    <source>
        <dbReference type="Pfam" id="PF08386"/>
    </source>
</evidence>
<comment type="similarity">
    <text evidence="1">Belongs to the peptidase S33 family.</text>
</comment>
<keyword evidence="5" id="KW-1133">Transmembrane helix</keyword>
<evidence type="ECO:0000256" key="4">
    <source>
        <dbReference type="SAM" id="MobiDB-lite"/>
    </source>
</evidence>
<accession>A0A5P2BS96</accession>
<dbReference type="PANTHER" id="PTHR43248:SF29">
    <property type="entry name" value="TRIPEPTIDYL AMINOPEPTIDASE"/>
    <property type="match status" value="1"/>
</dbReference>
<feature type="region of interest" description="Disordered" evidence="4">
    <location>
        <begin position="31"/>
        <end position="98"/>
    </location>
</feature>
<dbReference type="OrthoDB" id="4447445at2"/>
<dbReference type="SUPFAM" id="SSF53474">
    <property type="entry name" value="alpha/beta-Hydrolases"/>
    <property type="match status" value="1"/>
</dbReference>
<dbReference type="GO" id="GO:0016787">
    <property type="term" value="F:hydrolase activity"/>
    <property type="evidence" value="ECO:0007669"/>
    <property type="project" value="UniProtKB-KW"/>
</dbReference>
<feature type="region of interest" description="Disordered" evidence="4">
    <location>
        <begin position="123"/>
        <end position="151"/>
    </location>
</feature>
<feature type="transmembrane region" description="Helical" evidence="5">
    <location>
        <begin position="106"/>
        <end position="126"/>
    </location>
</feature>
<keyword evidence="2" id="KW-0732">Signal</keyword>
<protein>
    <submittedName>
        <fullName evidence="8">Alpha/beta hydrolase</fullName>
    </submittedName>
</protein>
<organism evidence="8 9">
    <name type="scientific">Streptomyces venezuelae</name>
    <dbReference type="NCBI Taxonomy" id="54571"/>
    <lineage>
        <taxon>Bacteria</taxon>
        <taxon>Bacillati</taxon>
        <taxon>Actinomycetota</taxon>
        <taxon>Actinomycetes</taxon>
        <taxon>Kitasatosporales</taxon>
        <taxon>Streptomycetaceae</taxon>
        <taxon>Streptomyces</taxon>
    </lineage>
</organism>
<feature type="domain" description="AB hydrolase-1" evidence="6">
    <location>
        <begin position="195"/>
        <end position="374"/>
    </location>
</feature>
<reference evidence="8 9" key="1">
    <citation type="submission" date="2018-05" db="EMBL/GenBank/DDBJ databases">
        <title>Streptomyces venezuelae.</title>
        <authorList>
            <person name="Kim W."/>
            <person name="Lee N."/>
            <person name="Cho B.-K."/>
        </authorList>
    </citation>
    <scope>NUCLEOTIDE SEQUENCE [LARGE SCALE GENOMIC DNA]</scope>
    <source>
        <strain evidence="8 9">ATCC 14584</strain>
    </source>
</reference>
<sequence>MDRSDRSACDRCPIAVRTLCRGAPCLPGTRWARTTQDAPRTGRARPARADRCVQEPRDCPETEASAGEAGDAVSASTRAAEPLRTTPTGRTAHVPHSVPRRRRLSLVALAVTAVLTPGLAALPASAAPGQDAGSRPLSRFTDQQPDWKRCGPDTPAAYQCASIKVPLDYRDPGGTAIDVAISRIRAGDPGKRRGVLLSNPGGPGGPGLDLPLYFTETMPESVTDRYDLIGFDPRGIGRSTPVNCGLTDDEKRFPRSYRPFDESVARAKSVADKCRKETGPALAHMTTRNTARDMDVLRAVLGEKKISYYGVSYGTALGSVYTQLFPRRADRFVLDSAVDPKLMWRKMFQVWASEAEPAFARWTRWTAAHSATYDLGKTPAEVSRTFWDLVERADRDPIDVGTAKLTGTDIRGFLRREFFTPRSAAELVGMLKDAAAGKPVPDFPAEPESPDNLVSALWTVVCGDAPMPRDPETYRRDSVRDAARHPLFGDFASNINPCAFWDRPVEPLTKVDNHVRSLIVQNEWDSQTPLSTARGMHRALKGSRLLTVDEGEGHGVVYGMSAGPANRCAEDTATAYLVAGRLPAKDVTCRAAPGVKPTQPLSPASPAFG</sequence>
<evidence type="ECO:0000313" key="9">
    <source>
        <dbReference type="Proteomes" id="UP000322927"/>
    </source>
</evidence>
<evidence type="ECO:0000256" key="2">
    <source>
        <dbReference type="ARBA" id="ARBA00022729"/>
    </source>
</evidence>
<dbReference type="Proteomes" id="UP000322927">
    <property type="component" value="Chromosome"/>
</dbReference>
<evidence type="ECO:0000256" key="5">
    <source>
        <dbReference type="SAM" id="Phobius"/>
    </source>
</evidence>
<feature type="compositionally biased region" description="Basic and acidic residues" evidence="4">
    <location>
        <begin position="47"/>
        <end position="60"/>
    </location>
</feature>
<feature type="domain" description="Peptidase S33 tripeptidyl aminopeptidase-like C-terminal" evidence="7">
    <location>
        <begin position="486"/>
        <end position="589"/>
    </location>
</feature>
<evidence type="ECO:0000259" key="6">
    <source>
        <dbReference type="Pfam" id="PF00561"/>
    </source>
</evidence>
<dbReference type="PANTHER" id="PTHR43248">
    <property type="entry name" value="2-SUCCINYL-6-HYDROXY-2,4-CYCLOHEXADIENE-1-CARBOXYLATE SYNTHASE"/>
    <property type="match status" value="1"/>
</dbReference>
<dbReference type="InterPro" id="IPR029058">
    <property type="entry name" value="AB_hydrolase_fold"/>
</dbReference>
<keyword evidence="5" id="KW-0472">Membrane</keyword>
<name>A0A5P2BS96_STRVZ</name>
<dbReference type="Pfam" id="PF00561">
    <property type="entry name" value="Abhydrolase_1"/>
    <property type="match status" value="1"/>
</dbReference>
<dbReference type="InterPro" id="IPR051601">
    <property type="entry name" value="Serine_prot/Carboxylest_S33"/>
</dbReference>
<proteinExistence type="inferred from homology"/>